<evidence type="ECO:0000256" key="7">
    <source>
        <dbReference type="ARBA" id="ARBA00023239"/>
    </source>
</evidence>
<evidence type="ECO:0000256" key="1">
    <source>
        <dbReference type="ARBA" id="ARBA00005091"/>
    </source>
</evidence>
<comment type="subcellular location">
    <subcellularLocation>
        <location evidence="10">Cytoplasm</location>
    </subcellularLocation>
</comment>
<evidence type="ECO:0000256" key="2">
    <source>
        <dbReference type="ARBA" id="ARBA00011152"/>
    </source>
</evidence>
<sequence>MIAIVDYGVGNLRSVQKAFEKVGHEVIVTSSPQEVAAADGVLLPGVGAFGDAMFHLKQLGLLDSLKQSVKQGKPLLGICLGMQLLFSASEEHGHHIGLNLIAGNVKRFKGKFKIPQVGWNELVVKQPHPLLEGLNKNNYVYYVHSYVVDPADRSVIIASSDYYGEVPGVVAFKNVYGIQFHPEKSSSVGLRMLDNFGRMCKEGVRS</sequence>
<name>A0A7I8DGE9_9BACL</name>
<evidence type="ECO:0000256" key="9">
    <source>
        <dbReference type="ARBA" id="ARBA00049534"/>
    </source>
</evidence>
<keyword evidence="3 10" id="KW-0028">Amino-acid biosynthesis</keyword>
<keyword evidence="4 10" id="KW-0378">Hydrolase</keyword>
<keyword evidence="10" id="KW-0963">Cytoplasm</keyword>
<evidence type="ECO:0000256" key="3">
    <source>
        <dbReference type="ARBA" id="ARBA00022605"/>
    </source>
</evidence>
<evidence type="ECO:0000256" key="11">
    <source>
        <dbReference type="PIRSR" id="PIRSR000495-1"/>
    </source>
</evidence>
<feature type="active site" evidence="10 11">
    <location>
        <position position="181"/>
    </location>
</feature>
<dbReference type="GO" id="GO:0005737">
    <property type="term" value="C:cytoplasm"/>
    <property type="evidence" value="ECO:0007669"/>
    <property type="project" value="UniProtKB-SubCell"/>
</dbReference>
<evidence type="ECO:0000256" key="6">
    <source>
        <dbReference type="ARBA" id="ARBA00023102"/>
    </source>
</evidence>
<dbReference type="Proteomes" id="UP000593802">
    <property type="component" value="Chromosome"/>
</dbReference>
<dbReference type="PIRSF" id="PIRSF000495">
    <property type="entry name" value="Amidotransf_hisH"/>
    <property type="match status" value="1"/>
</dbReference>
<organism evidence="13 14">
    <name type="scientific">Effusibacillus dendaii</name>
    <dbReference type="NCBI Taxonomy" id="2743772"/>
    <lineage>
        <taxon>Bacteria</taxon>
        <taxon>Bacillati</taxon>
        <taxon>Bacillota</taxon>
        <taxon>Bacilli</taxon>
        <taxon>Bacillales</taxon>
        <taxon>Alicyclobacillaceae</taxon>
        <taxon>Effusibacillus</taxon>
    </lineage>
</organism>
<proteinExistence type="inferred from homology"/>
<dbReference type="CDD" id="cd01748">
    <property type="entry name" value="GATase1_IGP_Synthase"/>
    <property type="match status" value="1"/>
</dbReference>
<dbReference type="GO" id="GO:0016829">
    <property type="term" value="F:lyase activity"/>
    <property type="evidence" value="ECO:0007669"/>
    <property type="project" value="UniProtKB-KW"/>
</dbReference>
<dbReference type="PANTHER" id="PTHR42701:SF1">
    <property type="entry name" value="IMIDAZOLE GLYCEROL PHOSPHATE SYNTHASE SUBUNIT HISH"/>
    <property type="match status" value="1"/>
</dbReference>
<dbReference type="HAMAP" id="MF_00278">
    <property type="entry name" value="HisH"/>
    <property type="match status" value="1"/>
</dbReference>
<feature type="active site" description="Nucleophile" evidence="10 11">
    <location>
        <position position="79"/>
    </location>
</feature>
<gene>
    <name evidence="10 13" type="primary">hisH</name>
    <name evidence="13" type="ORF">skT53_29210</name>
</gene>
<feature type="active site" evidence="10 11">
    <location>
        <position position="183"/>
    </location>
</feature>
<keyword evidence="7 10" id="KW-0456">Lyase</keyword>
<evidence type="ECO:0000256" key="5">
    <source>
        <dbReference type="ARBA" id="ARBA00022962"/>
    </source>
</evidence>
<reference evidence="13 14" key="1">
    <citation type="submission" date="2020-08" db="EMBL/GenBank/DDBJ databases">
        <title>Complete Genome Sequence of Effusibacillus dendaii Strain skT53, Isolated from Farmland soil.</title>
        <authorList>
            <person name="Konishi T."/>
            <person name="Kawasaki H."/>
        </authorList>
    </citation>
    <scope>NUCLEOTIDE SEQUENCE [LARGE SCALE GENOMIC DNA]</scope>
    <source>
        <strain evidence="14">skT53</strain>
    </source>
</reference>
<comment type="catalytic activity">
    <reaction evidence="9 10">
        <text>L-glutamine + H2O = L-glutamate + NH4(+)</text>
        <dbReference type="Rhea" id="RHEA:15889"/>
        <dbReference type="ChEBI" id="CHEBI:15377"/>
        <dbReference type="ChEBI" id="CHEBI:28938"/>
        <dbReference type="ChEBI" id="CHEBI:29985"/>
        <dbReference type="ChEBI" id="CHEBI:58359"/>
        <dbReference type="EC" id="3.5.1.2"/>
    </reaction>
</comment>
<dbReference type="Pfam" id="PF00117">
    <property type="entry name" value="GATase"/>
    <property type="match status" value="1"/>
</dbReference>
<evidence type="ECO:0000256" key="4">
    <source>
        <dbReference type="ARBA" id="ARBA00022801"/>
    </source>
</evidence>
<dbReference type="GO" id="GO:0000107">
    <property type="term" value="F:imidazoleglycerol-phosphate synthase activity"/>
    <property type="evidence" value="ECO:0007669"/>
    <property type="project" value="UniProtKB-UniRule"/>
</dbReference>
<dbReference type="Gene3D" id="3.40.50.880">
    <property type="match status" value="1"/>
</dbReference>
<evidence type="ECO:0000256" key="8">
    <source>
        <dbReference type="ARBA" id="ARBA00047838"/>
    </source>
</evidence>
<evidence type="ECO:0000313" key="13">
    <source>
        <dbReference type="EMBL" id="BCJ87936.1"/>
    </source>
</evidence>
<dbReference type="NCBIfam" id="TIGR01855">
    <property type="entry name" value="IMP_synth_hisH"/>
    <property type="match status" value="1"/>
</dbReference>
<dbReference type="EMBL" id="AP023366">
    <property type="protein sequence ID" value="BCJ87936.1"/>
    <property type="molecule type" value="Genomic_DNA"/>
</dbReference>
<comment type="pathway">
    <text evidence="1 10">Amino-acid biosynthesis; L-histidine biosynthesis; L-histidine from 5-phospho-alpha-D-ribose 1-diphosphate: step 5/9.</text>
</comment>
<dbReference type="InterPro" id="IPR029062">
    <property type="entry name" value="Class_I_gatase-like"/>
</dbReference>
<evidence type="ECO:0000256" key="10">
    <source>
        <dbReference type="HAMAP-Rule" id="MF_00278"/>
    </source>
</evidence>
<comment type="catalytic activity">
    <reaction evidence="8 10">
        <text>5-[(5-phospho-1-deoxy-D-ribulos-1-ylimino)methylamino]-1-(5-phospho-beta-D-ribosyl)imidazole-4-carboxamide + L-glutamine = D-erythro-1-(imidazol-4-yl)glycerol 3-phosphate + 5-amino-1-(5-phospho-beta-D-ribosyl)imidazole-4-carboxamide + L-glutamate + H(+)</text>
        <dbReference type="Rhea" id="RHEA:24793"/>
        <dbReference type="ChEBI" id="CHEBI:15378"/>
        <dbReference type="ChEBI" id="CHEBI:29985"/>
        <dbReference type="ChEBI" id="CHEBI:58278"/>
        <dbReference type="ChEBI" id="CHEBI:58359"/>
        <dbReference type="ChEBI" id="CHEBI:58475"/>
        <dbReference type="ChEBI" id="CHEBI:58525"/>
        <dbReference type="EC" id="4.3.2.10"/>
    </reaction>
</comment>
<dbReference type="PANTHER" id="PTHR42701">
    <property type="entry name" value="IMIDAZOLE GLYCEROL PHOSPHATE SYNTHASE SUBUNIT HISH"/>
    <property type="match status" value="1"/>
</dbReference>
<dbReference type="InterPro" id="IPR010139">
    <property type="entry name" value="Imidazole-glycPsynth_HisH"/>
</dbReference>
<comment type="function">
    <text evidence="10">IGPS catalyzes the conversion of PRFAR and glutamine to IGP, AICAR and glutamate. The HisH subunit catalyzes the hydrolysis of glutamine to glutamate and ammonia as part of the synthesis of IGP and AICAR. The resulting ammonia molecule is channeled to the active site of HisF.</text>
</comment>
<dbReference type="AlphaFoldDB" id="A0A7I8DGE9"/>
<dbReference type="SUPFAM" id="SSF52317">
    <property type="entry name" value="Class I glutamine amidotransferase-like"/>
    <property type="match status" value="1"/>
</dbReference>
<evidence type="ECO:0000313" key="14">
    <source>
        <dbReference type="Proteomes" id="UP000593802"/>
    </source>
</evidence>
<dbReference type="RefSeq" id="WP_200758460.1">
    <property type="nucleotide sequence ID" value="NZ_AP023366.1"/>
</dbReference>
<protein>
    <recommendedName>
        <fullName evidence="10">Imidazole glycerol phosphate synthase subunit HisH</fullName>
        <ecNumber evidence="10">4.3.2.10</ecNumber>
    </recommendedName>
    <alternativeName>
        <fullName evidence="10">IGP synthase glutaminase subunit</fullName>
        <ecNumber evidence="10">3.5.1.2</ecNumber>
    </alternativeName>
    <alternativeName>
        <fullName evidence="10">IGP synthase subunit HisH</fullName>
    </alternativeName>
    <alternativeName>
        <fullName evidence="10">ImGP synthase subunit HisH</fullName>
        <shortName evidence="10">IGPS subunit HisH</shortName>
    </alternativeName>
</protein>
<dbReference type="PROSITE" id="PS51273">
    <property type="entry name" value="GATASE_TYPE_1"/>
    <property type="match status" value="1"/>
</dbReference>
<dbReference type="GO" id="GO:0004359">
    <property type="term" value="F:glutaminase activity"/>
    <property type="evidence" value="ECO:0007669"/>
    <property type="project" value="UniProtKB-EC"/>
</dbReference>
<keyword evidence="14" id="KW-1185">Reference proteome</keyword>
<dbReference type="GO" id="GO:0000105">
    <property type="term" value="P:L-histidine biosynthetic process"/>
    <property type="evidence" value="ECO:0007669"/>
    <property type="project" value="UniProtKB-UniRule"/>
</dbReference>
<keyword evidence="6 10" id="KW-0368">Histidine biosynthesis</keyword>
<evidence type="ECO:0000259" key="12">
    <source>
        <dbReference type="Pfam" id="PF00117"/>
    </source>
</evidence>
<dbReference type="InterPro" id="IPR017926">
    <property type="entry name" value="GATASE"/>
</dbReference>
<dbReference type="EC" id="3.5.1.2" evidence="10"/>
<comment type="subunit">
    <text evidence="2 10">Heterodimer of HisH and HisF.</text>
</comment>
<dbReference type="KEGG" id="eff:skT53_29210"/>
<dbReference type="UniPathway" id="UPA00031">
    <property type="reaction ID" value="UER00010"/>
</dbReference>
<accession>A0A7I8DGE9</accession>
<keyword evidence="5 10" id="KW-0315">Glutamine amidotransferase</keyword>
<feature type="domain" description="Glutamine amidotransferase" evidence="12">
    <location>
        <begin position="4"/>
        <end position="196"/>
    </location>
</feature>
<dbReference type="EC" id="4.3.2.10" evidence="10"/>